<reference evidence="2" key="1">
    <citation type="journal article" date="2016" name="Nat. Biotechnol.">
        <title>Sequencing wild and cultivated cassava and related species reveals extensive interspecific hybridization and genetic diversity.</title>
        <authorList>
            <person name="Bredeson J.V."/>
            <person name="Lyons J.B."/>
            <person name="Prochnik S.E."/>
            <person name="Wu G.A."/>
            <person name="Ha C.M."/>
            <person name="Edsinger-Gonzales E."/>
            <person name="Grimwood J."/>
            <person name="Schmutz J."/>
            <person name="Rabbi I.Y."/>
            <person name="Egesi C."/>
            <person name="Nauluvula P."/>
            <person name="Lebot V."/>
            <person name="Ndunguru J."/>
            <person name="Mkamilo G."/>
            <person name="Bart R.S."/>
            <person name="Setter T.L."/>
            <person name="Gleadow R.M."/>
            <person name="Kulakow P."/>
            <person name="Ferguson M.E."/>
            <person name="Rounsley S."/>
            <person name="Rokhsar D.S."/>
        </authorList>
    </citation>
    <scope>NUCLEOTIDE SEQUENCE [LARGE SCALE GENOMIC DNA]</scope>
    <source>
        <strain evidence="2">cv. AM560-2</strain>
    </source>
</reference>
<gene>
    <name evidence="1" type="ORF">MANES_04G136800v8</name>
</gene>
<dbReference type="SUPFAM" id="SSF53187">
    <property type="entry name" value="Zn-dependent exopeptidases"/>
    <property type="match status" value="1"/>
</dbReference>
<dbReference type="OrthoDB" id="6119954at2759"/>
<dbReference type="AlphaFoldDB" id="A0A2C9W2C1"/>
<dbReference type="Gene3D" id="3.40.630.10">
    <property type="entry name" value="Zn peptidases"/>
    <property type="match status" value="1"/>
</dbReference>
<comment type="caution">
    <text evidence="1">The sequence shown here is derived from an EMBL/GenBank/DDBJ whole genome shotgun (WGS) entry which is preliminary data.</text>
</comment>
<dbReference type="STRING" id="3983.A0A2C9W2C1"/>
<dbReference type="Gramene" id="Manes.04G136800.1.v8.1">
    <property type="protein sequence ID" value="Manes.04G136800.1.v8.1.CDS"/>
    <property type="gene ID" value="Manes.04G136800.v8.1"/>
</dbReference>
<dbReference type="Pfam" id="PF01546">
    <property type="entry name" value="Peptidase_M20"/>
    <property type="match status" value="1"/>
</dbReference>
<dbReference type="GO" id="GO:0016787">
    <property type="term" value="F:hydrolase activity"/>
    <property type="evidence" value="ECO:0007669"/>
    <property type="project" value="InterPro"/>
</dbReference>
<evidence type="ECO:0000313" key="2">
    <source>
        <dbReference type="Proteomes" id="UP000091857"/>
    </source>
</evidence>
<proteinExistence type="predicted"/>
<keyword evidence="2" id="KW-1185">Reference proteome</keyword>
<accession>A0A2C9W2C1</accession>
<dbReference type="InterPro" id="IPR002933">
    <property type="entry name" value="Peptidase_M20"/>
</dbReference>
<evidence type="ECO:0008006" key="3">
    <source>
        <dbReference type="Google" id="ProtNLM"/>
    </source>
</evidence>
<dbReference type="Gramene" id="Manes.04G136800.7.v8.1">
    <property type="protein sequence ID" value="Manes.04G136800.7.v8.1.CDS"/>
    <property type="gene ID" value="Manes.04G136800.v8.1"/>
</dbReference>
<dbReference type="InterPro" id="IPR017439">
    <property type="entry name" value="Amidohydrolase"/>
</dbReference>
<evidence type="ECO:0000313" key="1">
    <source>
        <dbReference type="EMBL" id="OAY53114.1"/>
    </source>
</evidence>
<dbReference type="PANTHER" id="PTHR11014">
    <property type="entry name" value="PEPTIDASE M20 FAMILY MEMBER"/>
    <property type="match status" value="1"/>
</dbReference>
<organism evidence="1 2">
    <name type="scientific">Manihot esculenta</name>
    <name type="common">Cassava</name>
    <name type="synonym">Jatropha manihot</name>
    <dbReference type="NCBI Taxonomy" id="3983"/>
    <lineage>
        <taxon>Eukaryota</taxon>
        <taxon>Viridiplantae</taxon>
        <taxon>Streptophyta</taxon>
        <taxon>Embryophyta</taxon>
        <taxon>Tracheophyta</taxon>
        <taxon>Spermatophyta</taxon>
        <taxon>Magnoliopsida</taxon>
        <taxon>eudicotyledons</taxon>
        <taxon>Gunneridae</taxon>
        <taxon>Pentapetalae</taxon>
        <taxon>rosids</taxon>
        <taxon>fabids</taxon>
        <taxon>Malpighiales</taxon>
        <taxon>Euphorbiaceae</taxon>
        <taxon>Crotonoideae</taxon>
        <taxon>Manihoteae</taxon>
        <taxon>Manihot</taxon>
    </lineage>
</organism>
<dbReference type="Gramene" id="Manes.04G136800.8.v8.1">
    <property type="protein sequence ID" value="Manes.04G136800.8.v8.1.CDS"/>
    <property type="gene ID" value="Manes.04G136800.v8.1"/>
</dbReference>
<dbReference type="Proteomes" id="UP000091857">
    <property type="component" value="Chromosome 4"/>
</dbReference>
<name>A0A2C9W2C1_MANES</name>
<sequence>MQLRQRIEEVIKMQASVQRCTASVDFLENEKPFFPPTVNNEQFHEHFKIVAGGLLGTDRVNDMPPLMESKNFAFYQELIPGYFFFIGMQNKTHKQLQSPHSHLFEINEDVLPHGAVLYASLAAKYLVEFLPDVPLPDGKHHDEL</sequence>
<dbReference type="EMBL" id="CM004390">
    <property type="protein sequence ID" value="OAY53114.1"/>
    <property type="molecule type" value="Genomic_DNA"/>
</dbReference>
<dbReference type="Gene3D" id="3.30.70.360">
    <property type="match status" value="1"/>
</dbReference>
<dbReference type="PANTHER" id="PTHR11014:SF55">
    <property type="entry name" value="IAA-AMINO ACID HYDROLASE ILR1-LIKE 4"/>
    <property type="match status" value="1"/>
</dbReference>
<protein>
    <recommendedName>
        <fullName evidence="3">Peptidase M20 dimerisation domain-containing protein</fullName>
    </recommendedName>
</protein>